<feature type="transmembrane region" description="Helical" evidence="6">
    <location>
        <begin position="24"/>
        <end position="57"/>
    </location>
</feature>
<sequence length="77" mass="9015">MIVHLIESYVLNPKLMSSKTELPIFYTFIVLLVSERLFGVWGLIVGIPIFTFFLDILKVKEIPLHLKKEQQEVIKKE</sequence>
<keyword evidence="4 6" id="KW-1133">Transmembrane helix</keyword>
<dbReference type="GO" id="GO:0016020">
    <property type="term" value="C:membrane"/>
    <property type="evidence" value="ECO:0007669"/>
    <property type="project" value="UniProtKB-SubCell"/>
</dbReference>
<dbReference type="EMBL" id="VSSQ01086906">
    <property type="protein sequence ID" value="MPN34068.1"/>
    <property type="molecule type" value="Genomic_DNA"/>
</dbReference>
<protein>
    <recommendedName>
        <fullName evidence="8">AI-2E family transporter</fullName>
    </recommendedName>
</protein>
<evidence type="ECO:0000313" key="7">
    <source>
        <dbReference type="EMBL" id="MPN34068.1"/>
    </source>
</evidence>
<evidence type="ECO:0000256" key="3">
    <source>
        <dbReference type="ARBA" id="ARBA00022692"/>
    </source>
</evidence>
<evidence type="ECO:0000256" key="4">
    <source>
        <dbReference type="ARBA" id="ARBA00022989"/>
    </source>
</evidence>
<evidence type="ECO:0000256" key="5">
    <source>
        <dbReference type="ARBA" id="ARBA00023136"/>
    </source>
</evidence>
<keyword evidence="3 6" id="KW-0812">Transmembrane</keyword>
<accession>A0A645H500</accession>
<comment type="caution">
    <text evidence="7">The sequence shown here is derived from an EMBL/GenBank/DDBJ whole genome shotgun (WGS) entry which is preliminary data.</text>
</comment>
<keyword evidence="5 6" id="KW-0472">Membrane</keyword>
<evidence type="ECO:0000256" key="2">
    <source>
        <dbReference type="ARBA" id="ARBA00009773"/>
    </source>
</evidence>
<dbReference type="AlphaFoldDB" id="A0A645H500"/>
<reference evidence="7" key="1">
    <citation type="submission" date="2019-08" db="EMBL/GenBank/DDBJ databases">
        <authorList>
            <person name="Kucharzyk K."/>
            <person name="Murdoch R.W."/>
            <person name="Higgins S."/>
            <person name="Loffler F."/>
        </authorList>
    </citation>
    <scope>NUCLEOTIDE SEQUENCE</scope>
</reference>
<evidence type="ECO:0008006" key="8">
    <source>
        <dbReference type="Google" id="ProtNLM"/>
    </source>
</evidence>
<evidence type="ECO:0000256" key="1">
    <source>
        <dbReference type="ARBA" id="ARBA00004141"/>
    </source>
</evidence>
<comment type="subcellular location">
    <subcellularLocation>
        <location evidence="1">Membrane</location>
        <topology evidence="1">Multi-pass membrane protein</topology>
    </subcellularLocation>
</comment>
<proteinExistence type="inferred from homology"/>
<dbReference type="Pfam" id="PF01594">
    <property type="entry name" value="AI-2E_transport"/>
    <property type="match status" value="1"/>
</dbReference>
<gene>
    <name evidence="7" type="ORF">SDC9_181560</name>
</gene>
<organism evidence="7">
    <name type="scientific">bioreactor metagenome</name>
    <dbReference type="NCBI Taxonomy" id="1076179"/>
    <lineage>
        <taxon>unclassified sequences</taxon>
        <taxon>metagenomes</taxon>
        <taxon>ecological metagenomes</taxon>
    </lineage>
</organism>
<dbReference type="InterPro" id="IPR002549">
    <property type="entry name" value="AI-2E-like"/>
</dbReference>
<evidence type="ECO:0000256" key="6">
    <source>
        <dbReference type="SAM" id="Phobius"/>
    </source>
</evidence>
<comment type="similarity">
    <text evidence="2">Belongs to the autoinducer-2 exporter (AI-2E) (TC 2.A.86) family.</text>
</comment>
<name>A0A645H500_9ZZZZ</name>